<dbReference type="RefSeq" id="XP_070652283.1">
    <property type="nucleotide sequence ID" value="XM_070796182.1"/>
</dbReference>
<evidence type="ECO:0000313" key="9">
    <source>
        <dbReference type="RefSeq" id="XP_070652283.1"/>
    </source>
</evidence>
<evidence type="ECO:0000313" key="8">
    <source>
        <dbReference type="Proteomes" id="UP001652663"/>
    </source>
</evidence>
<keyword evidence="2" id="KW-0813">Transport</keyword>
<evidence type="ECO:0000256" key="5">
    <source>
        <dbReference type="ARBA" id="ARBA00023136"/>
    </source>
</evidence>
<dbReference type="InterPro" id="IPR036259">
    <property type="entry name" value="MFS_trans_sf"/>
</dbReference>
<name>A0ABM4SWV6_BOSIN</name>
<organism evidence="8 9">
    <name type="scientific">Bos indicus</name>
    <name type="common">Zebu</name>
    <dbReference type="NCBI Taxonomy" id="9915"/>
    <lineage>
        <taxon>Eukaryota</taxon>
        <taxon>Metazoa</taxon>
        <taxon>Chordata</taxon>
        <taxon>Craniata</taxon>
        <taxon>Vertebrata</taxon>
        <taxon>Euteleostomi</taxon>
        <taxon>Mammalia</taxon>
        <taxon>Eutheria</taxon>
        <taxon>Laurasiatheria</taxon>
        <taxon>Artiodactyla</taxon>
        <taxon>Ruminantia</taxon>
        <taxon>Pecora</taxon>
        <taxon>Bovidae</taxon>
        <taxon>Bovinae</taxon>
        <taxon>Bos</taxon>
    </lineage>
</organism>
<keyword evidence="3 6" id="KW-0812">Transmembrane</keyword>
<dbReference type="InterPro" id="IPR011701">
    <property type="entry name" value="MFS"/>
</dbReference>
<evidence type="ECO:0000256" key="6">
    <source>
        <dbReference type="SAM" id="Phobius"/>
    </source>
</evidence>
<evidence type="ECO:0000256" key="4">
    <source>
        <dbReference type="ARBA" id="ARBA00022989"/>
    </source>
</evidence>
<feature type="domain" description="Major facilitator superfamily (MFS) profile" evidence="7">
    <location>
        <begin position="42"/>
        <end position="459"/>
    </location>
</feature>
<proteinExistence type="predicted"/>
<keyword evidence="5 6" id="KW-0472">Membrane</keyword>
<reference evidence="9" key="1">
    <citation type="submission" date="2025-08" db="UniProtKB">
        <authorList>
            <consortium name="RefSeq"/>
        </authorList>
    </citation>
    <scope>IDENTIFICATION</scope>
    <source>
        <tissue evidence="9">Blood</tissue>
    </source>
</reference>
<feature type="transmembrane region" description="Helical" evidence="6">
    <location>
        <begin position="374"/>
        <end position="396"/>
    </location>
</feature>
<feature type="transmembrane region" description="Helical" evidence="6">
    <location>
        <begin position="76"/>
        <end position="95"/>
    </location>
</feature>
<protein>
    <submittedName>
        <fullName evidence="9">MFS-type transporter SLC18B1 isoform X2</fullName>
    </submittedName>
</protein>
<sequence>MDRGTWRATIQGVPKNWIQLGDGPPGGAMETSRRLSREQIFVLISAASINLGSMMCYSILGPFFPKEAEKKGASNTVIGTIFGCYALFDFLASLVFGKYLVHIGAKFMFVAGMFVSGAVTVLFGLLDQVPEGPVFIAMCFLLRITDAISFEAAITASSSIVAKAFPNNVATVLGSLETFSGLGLVLGPPLGGFLYQSFGYEVPFIFLGCIVLLMVPLNMCILPNYAPVLASLILHCPSLFWRSLIYQLDMWDWYSWVWHYPMPFLHHWWAYSVIKCHSSFAKSRIYSHSKGSCPLLTPCLVHLRKWLLVFGNLTLAGCYMLLGPAPFLHIKSQLWLLVLILVINGISAGIGLIPTFPEILSCAHENGFEEGLSTLGLVSGLFGAMWSVGAFVGPTLGGFLYEKIGFEWAAALQGLWALTSGLAMGLFYLLEHLRRRRRSELQNILGTEEERTALLSDER</sequence>
<feature type="transmembrane region" description="Helical" evidence="6">
    <location>
        <begin position="132"/>
        <end position="156"/>
    </location>
</feature>
<evidence type="ECO:0000256" key="1">
    <source>
        <dbReference type="ARBA" id="ARBA00004644"/>
    </source>
</evidence>
<dbReference type="PROSITE" id="PS50850">
    <property type="entry name" value="MFS"/>
    <property type="match status" value="1"/>
</dbReference>
<feature type="transmembrane region" description="Helical" evidence="6">
    <location>
        <begin position="306"/>
        <end position="328"/>
    </location>
</feature>
<dbReference type="Proteomes" id="UP001652663">
    <property type="component" value="Chromosome 9"/>
</dbReference>
<keyword evidence="4 6" id="KW-1133">Transmembrane helix</keyword>
<dbReference type="SUPFAM" id="SSF103473">
    <property type="entry name" value="MFS general substrate transporter"/>
    <property type="match status" value="1"/>
</dbReference>
<dbReference type="PANTHER" id="PTHR23506:SF26">
    <property type="entry name" value="MFS-TYPE TRANSPORTER SLC18B1"/>
    <property type="match status" value="1"/>
</dbReference>
<dbReference type="InterPro" id="IPR020846">
    <property type="entry name" value="MFS_dom"/>
</dbReference>
<evidence type="ECO:0000256" key="3">
    <source>
        <dbReference type="ARBA" id="ARBA00022692"/>
    </source>
</evidence>
<feature type="transmembrane region" description="Helical" evidence="6">
    <location>
        <begin position="107"/>
        <end position="126"/>
    </location>
</feature>
<gene>
    <name evidence="9" type="primary">SLC18B1</name>
</gene>
<evidence type="ECO:0000259" key="7">
    <source>
        <dbReference type="PROSITE" id="PS50850"/>
    </source>
</evidence>
<accession>A0ABM4SWV6</accession>
<feature type="transmembrane region" description="Helical" evidence="6">
    <location>
        <begin position="408"/>
        <end position="430"/>
    </location>
</feature>
<dbReference type="Pfam" id="PF07690">
    <property type="entry name" value="MFS_1"/>
    <property type="match status" value="2"/>
</dbReference>
<dbReference type="PANTHER" id="PTHR23506">
    <property type="entry name" value="GH10249P"/>
    <property type="match status" value="1"/>
</dbReference>
<comment type="subcellular location">
    <subcellularLocation>
        <location evidence="1">Cytoplasmic vesicle</location>
        <location evidence="1">Secretory vesicle</location>
        <location evidence="1">Synaptic vesicle membrane</location>
        <topology evidence="1">Multi-pass membrane protein</topology>
    </subcellularLocation>
</comment>
<feature type="transmembrane region" description="Helical" evidence="6">
    <location>
        <begin position="40"/>
        <end position="64"/>
    </location>
</feature>
<feature type="transmembrane region" description="Helical" evidence="6">
    <location>
        <begin position="334"/>
        <end position="353"/>
    </location>
</feature>
<evidence type="ECO:0000256" key="2">
    <source>
        <dbReference type="ARBA" id="ARBA00022448"/>
    </source>
</evidence>
<keyword evidence="8" id="KW-1185">Reference proteome</keyword>
<dbReference type="Gene3D" id="1.20.1250.20">
    <property type="entry name" value="MFS general substrate transporter like domains"/>
    <property type="match status" value="2"/>
</dbReference>
<dbReference type="InterPro" id="IPR050930">
    <property type="entry name" value="MFS_Vesicular_Transporter"/>
</dbReference>
<dbReference type="GeneID" id="109563958"/>
<feature type="transmembrane region" description="Helical" evidence="6">
    <location>
        <begin position="168"/>
        <end position="190"/>
    </location>
</feature>
<feature type="transmembrane region" description="Helical" evidence="6">
    <location>
        <begin position="202"/>
        <end position="221"/>
    </location>
</feature>